<dbReference type="Pfam" id="PF00368">
    <property type="entry name" value="HMG-CoA_red"/>
    <property type="match status" value="1"/>
</dbReference>
<name>A0ABY5P5F3_9LACT</name>
<dbReference type="InterPro" id="IPR023076">
    <property type="entry name" value="HMG_CoA_Rdtase_CS"/>
</dbReference>
<dbReference type="InterPro" id="IPR023074">
    <property type="entry name" value="HMG_CoA_Rdtase_cat_sf"/>
</dbReference>
<evidence type="ECO:0000256" key="1">
    <source>
        <dbReference type="ARBA" id="ARBA00007661"/>
    </source>
</evidence>
<dbReference type="PANTHER" id="PTHR10572:SF24">
    <property type="entry name" value="3-HYDROXY-3-METHYLGLUTARYL-COENZYME A REDUCTASE"/>
    <property type="match status" value="1"/>
</dbReference>
<organism evidence="4 5">
    <name type="scientific">Fundicoccus culcitae</name>
    <dbReference type="NCBI Taxonomy" id="2969821"/>
    <lineage>
        <taxon>Bacteria</taxon>
        <taxon>Bacillati</taxon>
        <taxon>Bacillota</taxon>
        <taxon>Bacilli</taxon>
        <taxon>Lactobacillales</taxon>
        <taxon>Aerococcaceae</taxon>
        <taxon>Fundicoccus</taxon>
    </lineage>
</organism>
<proteinExistence type="inferred from homology"/>
<dbReference type="InterPro" id="IPR002202">
    <property type="entry name" value="HMG_CoA_Rdtase"/>
</dbReference>
<dbReference type="InterPro" id="IPR004553">
    <property type="entry name" value="HMG_CoA_Rdtase_bac-typ"/>
</dbReference>
<keyword evidence="2 3" id="KW-0560">Oxidoreductase</keyword>
<dbReference type="GO" id="GO:0140643">
    <property type="term" value="F:hydroxymethylglutaryl-CoA reductase (NADH) activity"/>
    <property type="evidence" value="ECO:0007669"/>
    <property type="project" value="UniProtKB-EC"/>
</dbReference>
<dbReference type="PROSITE" id="PS50065">
    <property type="entry name" value="HMG_COA_REDUCTASE_4"/>
    <property type="match status" value="1"/>
</dbReference>
<sequence length="424" mass="46313">MEQPFKNFYKRTRQEKVALLKTLGYLPADDTQSHLPEEIADQMVENYLFNYELPLGVAVNFNINEKDYVIPMVVEEPSVIAAASNGAKKIGPIKTSVSHRELIGQIVFAEVTDVDQKVNLIESRNEELLQLARSFSPSMVKRGAGPNRIWVETKQDTTGDYLIVYVGMDTGEAMGANAINTVLEGIAPEIAQLIQQPILFSILSNYSETAITTAQARIPVLTLHPNAVEAEQIAHKLELASRYAHIDVYRATTHNKGIMNGIDPVLIATGNDWRAVEAGVHAYASRNGNYESLTEWVIDKKTNELVGTISLPLAIGTVGGTIAVHPSAQWSLKLLGNPDAETLAGIVASVGLAQNFAAIFALVTDGIQKGHMALQAKSLALQAGAHVDELPQVIEKLKQKQKQPVNQAVAKEILDEIRKQNQTI</sequence>
<keyword evidence="3" id="KW-0520">NAD</keyword>
<accession>A0ABY5P5F3</accession>
<dbReference type="CDD" id="cd00644">
    <property type="entry name" value="HMG-CoA_reductase_classII"/>
    <property type="match status" value="1"/>
</dbReference>
<dbReference type="Proteomes" id="UP001315967">
    <property type="component" value="Chromosome"/>
</dbReference>
<comment type="catalytic activity">
    <reaction evidence="3">
        <text>(R)-mevalonate + 2 NAD(+) + CoA = (3S)-3-hydroxy-3-methylglutaryl-CoA + 2 NADH + 2 H(+)</text>
        <dbReference type="Rhea" id="RHEA:14833"/>
        <dbReference type="ChEBI" id="CHEBI:15378"/>
        <dbReference type="ChEBI" id="CHEBI:36464"/>
        <dbReference type="ChEBI" id="CHEBI:43074"/>
        <dbReference type="ChEBI" id="CHEBI:57287"/>
        <dbReference type="ChEBI" id="CHEBI:57540"/>
        <dbReference type="ChEBI" id="CHEBI:57945"/>
        <dbReference type="EC" id="1.1.1.88"/>
    </reaction>
</comment>
<gene>
    <name evidence="4" type="ORF">NRE15_14035</name>
</gene>
<keyword evidence="5" id="KW-1185">Reference proteome</keyword>
<dbReference type="NCBIfam" id="TIGR00532">
    <property type="entry name" value="HMG_CoA_R_NAD"/>
    <property type="match status" value="1"/>
</dbReference>
<evidence type="ECO:0000256" key="2">
    <source>
        <dbReference type="ARBA" id="ARBA00023002"/>
    </source>
</evidence>
<evidence type="ECO:0000313" key="4">
    <source>
        <dbReference type="EMBL" id="UUX33983.1"/>
    </source>
</evidence>
<dbReference type="RefSeq" id="WP_313793485.1">
    <property type="nucleotide sequence ID" value="NZ_CP102453.1"/>
</dbReference>
<dbReference type="InterPro" id="IPR009023">
    <property type="entry name" value="HMG_CoA_Rdtase_NAD(P)-bd_sf"/>
</dbReference>
<evidence type="ECO:0000256" key="3">
    <source>
        <dbReference type="RuleBase" id="RU361219"/>
    </source>
</evidence>
<dbReference type="EMBL" id="CP102453">
    <property type="protein sequence ID" value="UUX33983.1"/>
    <property type="molecule type" value="Genomic_DNA"/>
</dbReference>
<evidence type="ECO:0000313" key="5">
    <source>
        <dbReference type="Proteomes" id="UP001315967"/>
    </source>
</evidence>
<dbReference type="EC" id="1.1.1.88" evidence="3"/>
<dbReference type="PROSITE" id="PS01192">
    <property type="entry name" value="HMG_COA_REDUCTASE_3"/>
    <property type="match status" value="1"/>
</dbReference>
<dbReference type="SUPFAM" id="SSF55035">
    <property type="entry name" value="NAD-binding domain of HMG-CoA reductase"/>
    <property type="match status" value="1"/>
</dbReference>
<dbReference type="PANTHER" id="PTHR10572">
    <property type="entry name" value="3-HYDROXY-3-METHYLGLUTARYL-COENZYME A REDUCTASE"/>
    <property type="match status" value="1"/>
</dbReference>
<dbReference type="Gene3D" id="3.90.770.10">
    <property type="entry name" value="3-hydroxy-3-methylglutaryl-coenzyme A Reductase, Chain A, domain 2"/>
    <property type="match status" value="2"/>
</dbReference>
<comment type="similarity">
    <text evidence="1 3">Belongs to the HMG-CoA reductase family.</text>
</comment>
<dbReference type="SUPFAM" id="SSF56542">
    <property type="entry name" value="Substrate-binding domain of HMG-CoA reductase"/>
    <property type="match status" value="1"/>
</dbReference>
<dbReference type="PRINTS" id="PR00071">
    <property type="entry name" value="HMGCOARDTASE"/>
</dbReference>
<protein>
    <recommendedName>
        <fullName evidence="3">3-hydroxy-3-methylglutaryl coenzyme A reductase</fullName>
        <shortName evidence="3">HMG-CoA reductase</shortName>
        <ecNumber evidence="3">1.1.1.88</ecNumber>
    </recommendedName>
</protein>
<comment type="pathway">
    <text evidence="3">Metabolic intermediate metabolism; (R)-mevalonate degradation; (S)-3-hydroxy-3-methylglutaryl-CoA from (R)-mevalonate: step 1/1.</text>
</comment>
<reference evidence="4 5" key="1">
    <citation type="submission" date="2022-08" db="EMBL/GenBank/DDBJ databases">
        <title>Aerococcaceae sp. nov isolated from spoiled eye mask.</title>
        <authorList>
            <person name="Zhou G."/>
            <person name="Xie X.-B."/>
            <person name="Shi Q.-S."/>
            <person name="Wang Y.-S."/>
            <person name="Wen X."/>
            <person name="Peng H."/>
            <person name="Yang X.-J."/>
            <person name="Tao H.-B."/>
            <person name="Huang X.-M."/>
        </authorList>
    </citation>
    <scope>NUCLEOTIDE SEQUENCE [LARGE SCALE GENOMIC DNA]</scope>
    <source>
        <strain evidence="5">DM20194951</strain>
    </source>
</reference>
<dbReference type="Gene3D" id="1.10.8.660">
    <property type="match status" value="1"/>
</dbReference>
<dbReference type="InterPro" id="IPR009029">
    <property type="entry name" value="HMG_CoA_Rdtase_sub-bd_dom_sf"/>
</dbReference>